<dbReference type="InterPro" id="IPR029016">
    <property type="entry name" value="GAF-like_dom_sf"/>
</dbReference>
<feature type="domain" description="IclR-ED" evidence="5">
    <location>
        <begin position="73"/>
        <end position="257"/>
    </location>
</feature>
<dbReference type="InterPro" id="IPR014757">
    <property type="entry name" value="Tscrpt_reg_IclR_C"/>
</dbReference>
<sequence length="271" mass="29516">MSEKQNTLYVGSLAKGLKILRAFDETATEMSLSEIATRTGLDKSATQRLTNTLHVEGMLDKDMKTKRFRPSHAWLRMAYAYFWSDPLVQLAMPRLIELSQHLGATANLAEISGDHILYVSRIPGKSSHFSSTIIGRRLPALCTAAGRAILSTWSASECADAIATWSVNQMTAKTTLDRTEIGRAIETASRQGYAETQNQAILGQTGISAPITGPDGVAFAAVQCSFPSRLWPATRIQEEALPFILDAAHAIAPQLQRGYHAQGLARPMGET</sequence>
<organism evidence="6 7">
    <name type="scientific">Sulfitobacter geojensis</name>
    <dbReference type="NCBI Taxonomy" id="1342299"/>
    <lineage>
        <taxon>Bacteria</taxon>
        <taxon>Pseudomonadati</taxon>
        <taxon>Pseudomonadota</taxon>
        <taxon>Alphaproteobacteria</taxon>
        <taxon>Rhodobacterales</taxon>
        <taxon>Roseobacteraceae</taxon>
        <taxon>Sulfitobacter</taxon>
    </lineage>
</organism>
<dbReference type="RefSeq" id="WP_203241665.1">
    <property type="nucleotide sequence ID" value="NZ_JAFBRH010000001.1"/>
</dbReference>
<dbReference type="AlphaFoldDB" id="A0AAE2VXA9"/>
<gene>
    <name evidence="6" type="ORF">JQV55_06830</name>
</gene>
<keyword evidence="3" id="KW-0804">Transcription</keyword>
<dbReference type="PROSITE" id="PS51077">
    <property type="entry name" value="HTH_ICLR"/>
    <property type="match status" value="1"/>
</dbReference>
<dbReference type="SMART" id="SM00346">
    <property type="entry name" value="HTH_ICLR"/>
    <property type="match status" value="1"/>
</dbReference>
<dbReference type="Pfam" id="PF01614">
    <property type="entry name" value="IclR_C"/>
    <property type="match status" value="1"/>
</dbReference>
<dbReference type="GO" id="GO:0003677">
    <property type="term" value="F:DNA binding"/>
    <property type="evidence" value="ECO:0007669"/>
    <property type="project" value="UniProtKB-KW"/>
</dbReference>
<dbReference type="InterPro" id="IPR005471">
    <property type="entry name" value="Tscrpt_reg_IclR_N"/>
</dbReference>
<evidence type="ECO:0000313" key="7">
    <source>
        <dbReference type="Proteomes" id="UP000732193"/>
    </source>
</evidence>
<dbReference type="Proteomes" id="UP000732193">
    <property type="component" value="Unassembled WGS sequence"/>
</dbReference>
<dbReference type="SUPFAM" id="SSF46785">
    <property type="entry name" value="Winged helix' DNA-binding domain"/>
    <property type="match status" value="1"/>
</dbReference>
<dbReference type="EMBL" id="JAFBRM010000001">
    <property type="protein sequence ID" value="MBM1713268.1"/>
    <property type="molecule type" value="Genomic_DNA"/>
</dbReference>
<keyword evidence="1" id="KW-0805">Transcription regulation</keyword>
<dbReference type="GO" id="GO:0045892">
    <property type="term" value="P:negative regulation of DNA-templated transcription"/>
    <property type="evidence" value="ECO:0007669"/>
    <property type="project" value="TreeGrafter"/>
</dbReference>
<evidence type="ECO:0000256" key="3">
    <source>
        <dbReference type="ARBA" id="ARBA00023163"/>
    </source>
</evidence>
<name>A0AAE2VXA9_9RHOB</name>
<protein>
    <submittedName>
        <fullName evidence="6">IclR family transcriptional regulator</fullName>
    </submittedName>
</protein>
<keyword evidence="2" id="KW-0238">DNA-binding</keyword>
<dbReference type="InterPro" id="IPR036390">
    <property type="entry name" value="WH_DNA-bd_sf"/>
</dbReference>
<dbReference type="SUPFAM" id="SSF55781">
    <property type="entry name" value="GAF domain-like"/>
    <property type="match status" value="1"/>
</dbReference>
<dbReference type="InterPro" id="IPR036388">
    <property type="entry name" value="WH-like_DNA-bd_sf"/>
</dbReference>
<keyword evidence="7" id="KW-1185">Reference proteome</keyword>
<feature type="domain" description="HTH iclR-type" evidence="4">
    <location>
        <begin position="10"/>
        <end position="72"/>
    </location>
</feature>
<dbReference type="InterPro" id="IPR050707">
    <property type="entry name" value="HTH_MetabolicPath_Reg"/>
</dbReference>
<dbReference type="PANTHER" id="PTHR30136:SF34">
    <property type="entry name" value="TRANSCRIPTIONAL REGULATOR"/>
    <property type="match status" value="1"/>
</dbReference>
<dbReference type="Pfam" id="PF09339">
    <property type="entry name" value="HTH_IclR"/>
    <property type="match status" value="1"/>
</dbReference>
<dbReference type="PROSITE" id="PS51078">
    <property type="entry name" value="ICLR_ED"/>
    <property type="match status" value="1"/>
</dbReference>
<proteinExistence type="predicted"/>
<evidence type="ECO:0000259" key="4">
    <source>
        <dbReference type="PROSITE" id="PS51077"/>
    </source>
</evidence>
<evidence type="ECO:0000256" key="2">
    <source>
        <dbReference type="ARBA" id="ARBA00023125"/>
    </source>
</evidence>
<evidence type="ECO:0000256" key="1">
    <source>
        <dbReference type="ARBA" id="ARBA00023015"/>
    </source>
</evidence>
<evidence type="ECO:0000259" key="5">
    <source>
        <dbReference type="PROSITE" id="PS51078"/>
    </source>
</evidence>
<accession>A0AAE2VXA9</accession>
<comment type="caution">
    <text evidence="6">The sequence shown here is derived from an EMBL/GenBank/DDBJ whole genome shotgun (WGS) entry which is preliminary data.</text>
</comment>
<dbReference type="GO" id="GO:0003700">
    <property type="term" value="F:DNA-binding transcription factor activity"/>
    <property type="evidence" value="ECO:0007669"/>
    <property type="project" value="TreeGrafter"/>
</dbReference>
<dbReference type="PANTHER" id="PTHR30136">
    <property type="entry name" value="HELIX-TURN-HELIX TRANSCRIPTIONAL REGULATOR, ICLR FAMILY"/>
    <property type="match status" value="1"/>
</dbReference>
<evidence type="ECO:0000313" key="6">
    <source>
        <dbReference type="EMBL" id="MBM1713268.1"/>
    </source>
</evidence>
<dbReference type="Gene3D" id="1.10.10.10">
    <property type="entry name" value="Winged helix-like DNA-binding domain superfamily/Winged helix DNA-binding domain"/>
    <property type="match status" value="1"/>
</dbReference>
<dbReference type="Gene3D" id="3.30.450.40">
    <property type="match status" value="1"/>
</dbReference>
<reference evidence="6 7" key="1">
    <citation type="submission" date="2021-01" db="EMBL/GenBank/DDBJ databases">
        <title>Diatom-associated Roseobacters Show Island Model of Population Structure.</title>
        <authorList>
            <person name="Qu L."/>
            <person name="Feng X."/>
            <person name="Chen Y."/>
            <person name="Li L."/>
            <person name="Wang X."/>
            <person name="Hu Z."/>
            <person name="Wang H."/>
            <person name="Luo H."/>
        </authorList>
    </citation>
    <scope>NUCLEOTIDE SEQUENCE [LARGE SCALE GENOMIC DNA]</scope>
    <source>
        <strain evidence="6 7">TR60-84</strain>
    </source>
</reference>